<dbReference type="Pfam" id="PF07914">
    <property type="entry name" value="DUF1679"/>
    <property type="match status" value="1"/>
</dbReference>
<gene>
    <name evidence="1" type="ORF">KSX_95650</name>
</gene>
<dbReference type="RefSeq" id="WP_220200316.1">
    <property type="nucleotide sequence ID" value="NZ_BNJF01000012.1"/>
</dbReference>
<dbReference type="InterPro" id="IPR012877">
    <property type="entry name" value="Dhs-27"/>
</dbReference>
<keyword evidence="2" id="KW-1185">Reference proteome</keyword>
<protein>
    <recommendedName>
        <fullName evidence="3">CHK kinase-like domain-containing protein</fullName>
    </recommendedName>
</protein>
<accession>A0A8J3MWG0</accession>
<dbReference type="Proteomes" id="UP000612362">
    <property type="component" value="Unassembled WGS sequence"/>
</dbReference>
<sequence>MIVSPEQVTPVWLTSILRQASLLSRGKVLAIDQQPTGAFNSATIRLLVTYTPDTLEGVPHSFILKCSNGTAWGNQANRKEVQFYQFIATLPNYPPLMVPCYGAAFDEMSDASYLLLLDLSPTHLVPVPRDQQIAIEKGENVPAEVYIERAIDTLAAFHAYWWEHELLGSERVPIDYNDIDFVGYWQRRREAVEWLLHHEREFLSPQVQTMCAQTAAHFDHWWTDYLAPRMQEKSRITMIHGDAYFANMLSPREGTMGATYLIDWQSAEPHVGAFDLVNLCATFWTRKQRHERQREQRILQRYFTQLQARGVQNYSWENLLLDYRLEIIEWLLITVQDARNGSKRSYWQPKLQCMTEAFEDWHCSDLLIPGMQ</sequence>
<dbReference type="EMBL" id="BNJF01000012">
    <property type="protein sequence ID" value="GHO51402.1"/>
    <property type="molecule type" value="Genomic_DNA"/>
</dbReference>
<name>A0A8J3MWG0_9CHLR</name>
<dbReference type="PANTHER" id="PTHR23020:SF41">
    <property type="entry name" value="AMINOGLYCOSIDE PHOSPHOTRANSFERASE DOMAIN-CONTAINING PROTEIN"/>
    <property type="match status" value="1"/>
</dbReference>
<dbReference type="InterPro" id="IPR011009">
    <property type="entry name" value="Kinase-like_dom_sf"/>
</dbReference>
<dbReference type="AlphaFoldDB" id="A0A8J3MWG0"/>
<comment type="caution">
    <text evidence="1">The sequence shown here is derived from an EMBL/GenBank/DDBJ whole genome shotgun (WGS) entry which is preliminary data.</text>
</comment>
<dbReference type="PANTHER" id="PTHR23020">
    <property type="entry name" value="UNCHARACTERIZED NUCLEAR HORMONE RECEPTOR-RELATED"/>
    <property type="match status" value="1"/>
</dbReference>
<dbReference type="InterPro" id="IPR052961">
    <property type="entry name" value="Oxido-Kinase-like_Enzymes"/>
</dbReference>
<evidence type="ECO:0008006" key="3">
    <source>
        <dbReference type="Google" id="ProtNLM"/>
    </source>
</evidence>
<dbReference type="SUPFAM" id="SSF56112">
    <property type="entry name" value="Protein kinase-like (PK-like)"/>
    <property type="match status" value="1"/>
</dbReference>
<reference evidence="1" key="1">
    <citation type="submission" date="2020-10" db="EMBL/GenBank/DDBJ databases">
        <title>Taxonomic study of unclassified bacteria belonging to the class Ktedonobacteria.</title>
        <authorList>
            <person name="Yabe S."/>
            <person name="Wang C.M."/>
            <person name="Zheng Y."/>
            <person name="Sakai Y."/>
            <person name="Cavaletti L."/>
            <person name="Monciardini P."/>
            <person name="Donadio S."/>
        </authorList>
    </citation>
    <scope>NUCLEOTIDE SEQUENCE</scope>
    <source>
        <strain evidence="1">SOSP1-1</strain>
    </source>
</reference>
<dbReference type="Gene3D" id="3.90.1200.10">
    <property type="match status" value="1"/>
</dbReference>
<evidence type="ECO:0000313" key="2">
    <source>
        <dbReference type="Proteomes" id="UP000612362"/>
    </source>
</evidence>
<proteinExistence type="predicted"/>
<organism evidence="1 2">
    <name type="scientific">Ktedonospora formicarum</name>
    <dbReference type="NCBI Taxonomy" id="2778364"/>
    <lineage>
        <taxon>Bacteria</taxon>
        <taxon>Bacillati</taxon>
        <taxon>Chloroflexota</taxon>
        <taxon>Ktedonobacteria</taxon>
        <taxon>Ktedonobacterales</taxon>
        <taxon>Ktedonobacteraceae</taxon>
        <taxon>Ktedonospora</taxon>
    </lineage>
</organism>
<evidence type="ECO:0000313" key="1">
    <source>
        <dbReference type="EMBL" id="GHO51402.1"/>
    </source>
</evidence>